<dbReference type="RefSeq" id="WP_125403798.1">
    <property type="nucleotide sequence ID" value="NZ_JBEHHI010000003.1"/>
</dbReference>
<keyword evidence="6 9" id="KW-0547">Nucleotide-binding</keyword>
<gene>
    <name evidence="9" type="primary">pgk</name>
    <name evidence="11" type="ORF">Ga0609869_002781</name>
</gene>
<evidence type="ECO:0000256" key="10">
    <source>
        <dbReference type="RuleBase" id="RU000532"/>
    </source>
</evidence>
<evidence type="ECO:0000256" key="1">
    <source>
        <dbReference type="ARBA" id="ARBA00000642"/>
    </source>
</evidence>
<evidence type="ECO:0000256" key="5">
    <source>
        <dbReference type="ARBA" id="ARBA00022679"/>
    </source>
</evidence>
<comment type="caution">
    <text evidence="11">The sequence shown here is derived from an EMBL/GenBank/DDBJ whole genome shotgun (WGS) entry which is preliminary data.</text>
</comment>
<evidence type="ECO:0000256" key="4">
    <source>
        <dbReference type="ARBA" id="ARBA00013061"/>
    </source>
</evidence>
<reference evidence="11 12" key="1">
    <citation type="submission" date="2024-06" db="EMBL/GenBank/DDBJ databases">
        <title>Genome of Rhodovulum iodosum, a marine photoferrotroph.</title>
        <authorList>
            <person name="Bianchini G."/>
            <person name="Nikeleit V."/>
            <person name="Kappler A."/>
            <person name="Bryce C."/>
            <person name="Sanchez-Baracaldo P."/>
        </authorList>
    </citation>
    <scope>NUCLEOTIDE SEQUENCE [LARGE SCALE GENOMIC DNA]</scope>
    <source>
        <strain evidence="11 12">UT/N1</strain>
    </source>
</reference>
<keyword evidence="8 9" id="KW-0067">ATP-binding</keyword>
<dbReference type="HAMAP" id="MF_00145">
    <property type="entry name" value="Phosphoglyc_kinase"/>
    <property type="match status" value="1"/>
</dbReference>
<dbReference type="PANTHER" id="PTHR11406">
    <property type="entry name" value="PHOSPHOGLYCERATE KINASE"/>
    <property type="match status" value="1"/>
</dbReference>
<protein>
    <recommendedName>
        <fullName evidence="4 9">Phosphoglycerate kinase</fullName>
        <ecNumber evidence="4 9">2.7.2.3</ecNumber>
    </recommendedName>
</protein>
<evidence type="ECO:0000256" key="8">
    <source>
        <dbReference type="ARBA" id="ARBA00022840"/>
    </source>
</evidence>
<sequence>MALTPLTSLDVSGRRLAVRADLNVPLTETGVGDATRIARFAKGMIPLLDEGARLIVLSHLGRPNGDMTPALSLRRIKGALAEALGRPVIFNETAAGAMAERASELLEPGQVLLCENLRFEHGEERNDPRLGQQLAALGDIYVNDAFSCSHRAHASTTSAIQAAARPAAGPLMMEELAALEGALVDPQYPSVALIGGGSVAPRLGVLKRLVRKLDTILVGGGLANALLFAKGYGIGRSYIETELADEILEIAALAMVSGCEIVLPEDIVVASVQYPGAEARALPLAGCPANGRILDIGPNTVERYREILRGARTILWNGPLGTYETPPFDTATNALAQSVAELTRAGLCVSVAGGGDTLVALNRAGVTNDFTYVSTAGGAFLEWLEGRRLPGIAALERTEHAA</sequence>
<feature type="binding site" evidence="9">
    <location>
        <position position="151"/>
    </location>
    <ligand>
        <name>substrate</name>
    </ligand>
</feature>
<accession>A0ABV3XWK2</accession>
<organism evidence="11 12">
    <name type="scientific">Rhodovulum iodosum</name>
    <dbReference type="NCBI Taxonomy" id="68291"/>
    <lineage>
        <taxon>Bacteria</taxon>
        <taxon>Pseudomonadati</taxon>
        <taxon>Pseudomonadota</taxon>
        <taxon>Alphaproteobacteria</taxon>
        <taxon>Rhodobacterales</taxon>
        <taxon>Paracoccaceae</taxon>
        <taxon>Rhodovulum</taxon>
    </lineage>
</organism>
<evidence type="ECO:0000256" key="2">
    <source>
        <dbReference type="ARBA" id="ARBA00008982"/>
    </source>
</evidence>
<dbReference type="Gene3D" id="3.40.50.1260">
    <property type="entry name" value="Phosphoglycerate kinase, N-terminal domain"/>
    <property type="match status" value="2"/>
</dbReference>
<evidence type="ECO:0000256" key="7">
    <source>
        <dbReference type="ARBA" id="ARBA00022777"/>
    </source>
</evidence>
<keyword evidence="5 9" id="KW-0808">Transferase</keyword>
<comment type="caution">
    <text evidence="9">Lacks conserved residue(s) required for the propagation of feature annotation.</text>
</comment>
<dbReference type="InterPro" id="IPR036043">
    <property type="entry name" value="Phosphoglycerate_kinase_sf"/>
</dbReference>
<comment type="pathway">
    <text evidence="9">Carbohydrate degradation; glycolysis; pyruvate from D-glyceraldehyde 3-phosphate: step 2/5.</text>
</comment>
<dbReference type="GO" id="GO:0016301">
    <property type="term" value="F:kinase activity"/>
    <property type="evidence" value="ECO:0007669"/>
    <property type="project" value="UniProtKB-KW"/>
</dbReference>
<feature type="binding site" evidence="9">
    <location>
        <position position="324"/>
    </location>
    <ligand>
        <name>ATP</name>
        <dbReference type="ChEBI" id="CHEBI:30616"/>
    </ligand>
</feature>
<dbReference type="EC" id="2.7.2.3" evidence="4 9"/>
<dbReference type="SUPFAM" id="SSF53748">
    <property type="entry name" value="Phosphoglycerate kinase"/>
    <property type="match status" value="1"/>
</dbReference>
<feature type="binding site" evidence="9">
    <location>
        <begin position="59"/>
        <end position="62"/>
    </location>
    <ligand>
        <name>substrate</name>
    </ligand>
</feature>
<feature type="binding site" evidence="9">
    <location>
        <begin position="21"/>
        <end position="23"/>
    </location>
    <ligand>
        <name>substrate</name>
    </ligand>
</feature>
<dbReference type="PANTHER" id="PTHR11406:SF23">
    <property type="entry name" value="PHOSPHOGLYCERATE KINASE 1, CHLOROPLASTIC-RELATED"/>
    <property type="match status" value="1"/>
</dbReference>
<dbReference type="InterPro" id="IPR001576">
    <property type="entry name" value="Phosphoglycerate_kinase"/>
</dbReference>
<dbReference type="Proteomes" id="UP001560019">
    <property type="component" value="Unassembled WGS sequence"/>
</dbReference>
<comment type="similarity">
    <text evidence="2 9 10">Belongs to the phosphoglycerate kinase family.</text>
</comment>
<feature type="binding site" evidence="9">
    <location>
        <position position="118"/>
    </location>
    <ligand>
        <name>substrate</name>
    </ligand>
</feature>
<keyword evidence="12" id="KW-1185">Reference proteome</keyword>
<dbReference type="PRINTS" id="PR00477">
    <property type="entry name" value="PHGLYCKINASE"/>
</dbReference>
<evidence type="ECO:0000256" key="3">
    <source>
        <dbReference type="ARBA" id="ARBA00011245"/>
    </source>
</evidence>
<evidence type="ECO:0000313" key="11">
    <source>
        <dbReference type="EMBL" id="MEX5729428.1"/>
    </source>
</evidence>
<dbReference type="EMBL" id="JBEHHI010000003">
    <property type="protein sequence ID" value="MEX5729428.1"/>
    <property type="molecule type" value="Genomic_DNA"/>
</dbReference>
<evidence type="ECO:0000256" key="6">
    <source>
        <dbReference type="ARBA" id="ARBA00022741"/>
    </source>
</evidence>
<comment type="catalytic activity">
    <reaction evidence="1 9 10">
        <text>(2R)-3-phosphoglycerate + ATP = (2R)-3-phospho-glyceroyl phosphate + ADP</text>
        <dbReference type="Rhea" id="RHEA:14801"/>
        <dbReference type="ChEBI" id="CHEBI:30616"/>
        <dbReference type="ChEBI" id="CHEBI:57604"/>
        <dbReference type="ChEBI" id="CHEBI:58272"/>
        <dbReference type="ChEBI" id="CHEBI:456216"/>
        <dbReference type="EC" id="2.7.2.3"/>
    </reaction>
</comment>
<comment type="subunit">
    <text evidence="3 9">Monomer.</text>
</comment>
<comment type="subcellular location">
    <subcellularLocation>
        <location evidence="9">Cytoplasm</location>
    </subcellularLocation>
</comment>
<dbReference type="Pfam" id="PF00162">
    <property type="entry name" value="PGK"/>
    <property type="match status" value="1"/>
</dbReference>
<dbReference type="InterPro" id="IPR015824">
    <property type="entry name" value="Phosphoglycerate_kinase_N"/>
</dbReference>
<keyword evidence="7 9" id="KW-0418">Kinase</keyword>
<evidence type="ECO:0000256" key="9">
    <source>
        <dbReference type="HAMAP-Rule" id="MF_00145"/>
    </source>
</evidence>
<dbReference type="PIRSF" id="PIRSF000724">
    <property type="entry name" value="Pgk"/>
    <property type="match status" value="1"/>
</dbReference>
<proteinExistence type="inferred from homology"/>
<name>A0ABV3XWK2_9RHOB</name>
<keyword evidence="9" id="KW-0963">Cytoplasm</keyword>
<keyword evidence="9" id="KW-0324">Glycolysis</keyword>
<feature type="binding site" evidence="9">
    <location>
        <begin position="354"/>
        <end position="357"/>
    </location>
    <ligand>
        <name>ATP</name>
        <dbReference type="ChEBI" id="CHEBI:30616"/>
    </ligand>
</feature>
<feature type="binding site" evidence="9">
    <location>
        <position position="36"/>
    </location>
    <ligand>
        <name>substrate</name>
    </ligand>
</feature>
<evidence type="ECO:0000313" key="12">
    <source>
        <dbReference type="Proteomes" id="UP001560019"/>
    </source>
</evidence>